<name>A0ABR7XMT2_9SPHI</name>
<evidence type="ECO:0000313" key="2">
    <source>
        <dbReference type="EMBL" id="MBD1420142.1"/>
    </source>
</evidence>
<feature type="domain" description="BACON" evidence="1">
    <location>
        <begin position="155"/>
        <end position="211"/>
    </location>
</feature>
<protein>
    <submittedName>
        <fullName evidence="2">BACON domain-containing protein</fullName>
    </submittedName>
</protein>
<reference evidence="2 3" key="1">
    <citation type="submission" date="2020-08" db="EMBL/GenBank/DDBJ databases">
        <title>Sphingobacterium sp. DN00404 isolated from aquaculture water.</title>
        <authorList>
            <person name="Zhang M."/>
        </authorList>
    </citation>
    <scope>NUCLEOTIDE SEQUENCE [LARGE SCALE GENOMIC DNA]</scope>
    <source>
        <strain evidence="2 3">KCTC 42746</strain>
    </source>
</reference>
<sequence length="524" mass="57106">MKNIKATVILLTILATMSFHSCKRTLDMDDIFEVSTNSVSLNYQGLLENGDHAQIEIGTSGTWQVSSKPEWVELSKGTGDRGRYTIFLTVEEAGTMEDREGKIVFESLGQTISVDIKQVKKVEELNVSPAEIAVNIRGLLDNGKAPAIYISTNSDWRISELPEWISVDKTEGKAGNVSVILTVTKNNTGESRQGSFTVISGDKTEKVEVEQDLTYIPLTEVTIITGDQRGAITSGEATFEVNSIETWTLASDNWIHVTPNKGDAGTTEVTVSLEPTTVARIGAITIKDADNLTTVVTVKQEVLLPDDGKAVGYLYYADDFEWVRPYGGEDELLKAPTSAGHGKGFAGSTKNMHTTGPTGSATVSAATAFANRNYEDINWNGNAFYYGAHYFKMGKTDVETGIKLVSIPNTTADRSTNVRLTFNATPARGGSSGSGFDDVILMVEIEGPGSVGIDDKSTKYKDDLDIQIPDNAATDWYWIEKSVTLYGITSETKVTIKPSTKTLGGRYNRWLLNDIKLEKHSKVN</sequence>
<gene>
    <name evidence="2" type="ORF">H8B21_01035</name>
</gene>
<feature type="domain" description="BACON" evidence="1">
    <location>
        <begin position="62"/>
        <end position="118"/>
    </location>
</feature>
<evidence type="ECO:0000313" key="3">
    <source>
        <dbReference type="Proteomes" id="UP000651112"/>
    </source>
</evidence>
<dbReference type="InterPro" id="IPR013783">
    <property type="entry name" value="Ig-like_fold"/>
</dbReference>
<dbReference type="InterPro" id="IPR024361">
    <property type="entry name" value="BACON"/>
</dbReference>
<dbReference type="CDD" id="cd14948">
    <property type="entry name" value="BACON"/>
    <property type="match status" value="3"/>
</dbReference>
<keyword evidence="3" id="KW-1185">Reference proteome</keyword>
<dbReference type="Pfam" id="PF13004">
    <property type="entry name" value="BACON"/>
    <property type="match status" value="3"/>
</dbReference>
<proteinExistence type="predicted"/>
<dbReference type="Gene3D" id="2.60.40.10">
    <property type="entry name" value="Immunoglobulins"/>
    <property type="match status" value="3"/>
</dbReference>
<dbReference type="Proteomes" id="UP000651112">
    <property type="component" value="Unassembled WGS sequence"/>
</dbReference>
<evidence type="ECO:0000259" key="1">
    <source>
        <dbReference type="Pfam" id="PF13004"/>
    </source>
</evidence>
<dbReference type="RefSeq" id="WP_190311942.1">
    <property type="nucleotide sequence ID" value="NZ_JACNYL010000001.1"/>
</dbReference>
<accession>A0ABR7XMT2</accession>
<comment type="caution">
    <text evidence="2">The sequence shown here is derived from an EMBL/GenBank/DDBJ whole genome shotgun (WGS) entry which is preliminary data.</text>
</comment>
<feature type="domain" description="BACON" evidence="1">
    <location>
        <begin position="252"/>
        <end position="301"/>
    </location>
</feature>
<organism evidence="2 3">
    <name type="scientific">Sphingobacterium chuzhouense</name>
    <dbReference type="NCBI Taxonomy" id="1742264"/>
    <lineage>
        <taxon>Bacteria</taxon>
        <taxon>Pseudomonadati</taxon>
        <taxon>Bacteroidota</taxon>
        <taxon>Sphingobacteriia</taxon>
        <taxon>Sphingobacteriales</taxon>
        <taxon>Sphingobacteriaceae</taxon>
        <taxon>Sphingobacterium</taxon>
    </lineage>
</organism>
<dbReference type="EMBL" id="JACNYL010000001">
    <property type="protein sequence ID" value="MBD1420142.1"/>
    <property type="molecule type" value="Genomic_DNA"/>
</dbReference>